<protein>
    <submittedName>
        <fullName evidence="1">Heme-binding protein</fullName>
    </submittedName>
</protein>
<organism evidence="1 2">
    <name type="scientific">Lysobacter gummosus</name>
    <dbReference type="NCBI Taxonomy" id="262324"/>
    <lineage>
        <taxon>Bacteria</taxon>
        <taxon>Pseudomonadati</taxon>
        <taxon>Pseudomonadota</taxon>
        <taxon>Gammaproteobacteria</taxon>
        <taxon>Lysobacterales</taxon>
        <taxon>Lysobacteraceae</taxon>
        <taxon>Lysobacter</taxon>
    </lineage>
</organism>
<sequence>MSTLPPRYGAPISFATASRVMRAAQARAEREGWPMVIAIVDSTGHLVMLHKLDQAQYGSIPVAQAKAETAVKFRRPTKVFEDAVAAGGLGMRLLGMDNLLPLDGGLPLIVGGEVIGAIGVSGMQSVQDAQIAQAGVDGLLEHDA</sequence>
<dbReference type="InterPro" id="IPR052517">
    <property type="entry name" value="GlcG_carb_metab_protein"/>
</dbReference>
<evidence type="ECO:0000313" key="2">
    <source>
        <dbReference type="Proteomes" id="UP000829194"/>
    </source>
</evidence>
<dbReference type="PANTHER" id="PTHR34309:SF1">
    <property type="entry name" value="PROTEIN GLCG"/>
    <property type="match status" value="1"/>
</dbReference>
<dbReference type="PANTHER" id="PTHR34309">
    <property type="entry name" value="SLR1406 PROTEIN"/>
    <property type="match status" value="1"/>
</dbReference>
<dbReference type="RefSeq" id="WP_057942723.1">
    <property type="nucleotide sequence ID" value="NZ_CP011131.1"/>
</dbReference>
<dbReference type="InterPro" id="IPR038084">
    <property type="entry name" value="PduO/GlcC-like_sf"/>
</dbReference>
<dbReference type="EMBL" id="CP093547">
    <property type="protein sequence ID" value="UNP31599.1"/>
    <property type="molecule type" value="Genomic_DNA"/>
</dbReference>
<name>A0ABY3XIZ8_9GAMM</name>
<keyword evidence="2" id="KW-1185">Reference proteome</keyword>
<dbReference type="InterPro" id="IPR005624">
    <property type="entry name" value="PduO/GlcC-like"/>
</dbReference>
<reference evidence="1 2" key="1">
    <citation type="submission" date="2022-03" db="EMBL/GenBank/DDBJ databases">
        <title>Complete genome sequence of Lysobacter capsici VKM B-2533 and Lysobacter gummosus 10.1.1, promising sources of lytic agents.</title>
        <authorList>
            <person name="Tarlachkov S.V."/>
            <person name="Kudryakova I.V."/>
            <person name="Afoshin A.S."/>
            <person name="Leontyevskaya E.A."/>
            <person name="Leontyevskaya N.V."/>
        </authorList>
    </citation>
    <scope>NUCLEOTIDE SEQUENCE [LARGE SCALE GENOMIC DNA]</scope>
    <source>
        <strain evidence="1 2">10.1.1</strain>
    </source>
</reference>
<evidence type="ECO:0000313" key="1">
    <source>
        <dbReference type="EMBL" id="UNP31599.1"/>
    </source>
</evidence>
<dbReference type="Pfam" id="PF03928">
    <property type="entry name" value="HbpS-like"/>
    <property type="match status" value="1"/>
</dbReference>
<gene>
    <name evidence="1" type="ORF">MOV92_10280</name>
</gene>
<dbReference type="Proteomes" id="UP000829194">
    <property type="component" value="Chromosome"/>
</dbReference>
<accession>A0ABY3XIZ8</accession>
<proteinExistence type="predicted"/>
<dbReference type="Gene3D" id="3.30.450.150">
    <property type="entry name" value="Haem-degrading domain"/>
    <property type="match status" value="1"/>
</dbReference>
<dbReference type="SUPFAM" id="SSF143744">
    <property type="entry name" value="GlcG-like"/>
    <property type="match status" value="1"/>
</dbReference>